<sequence length="48" mass="5248">MTLDPVLAAAVPRWGDPDPESRHPPSSTSRWAEVRIGTRERGIPGDLP</sequence>
<evidence type="ECO:0000313" key="3">
    <source>
        <dbReference type="Proteomes" id="UP000542674"/>
    </source>
</evidence>
<comment type="caution">
    <text evidence="2">The sequence shown here is derived from an EMBL/GenBank/DDBJ whole genome shotgun (WGS) entry which is preliminary data.</text>
</comment>
<name>A0A7W7T4T5_9PSEU</name>
<keyword evidence="3" id="KW-1185">Reference proteome</keyword>
<proteinExistence type="predicted"/>
<feature type="region of interest" description="Disordered" evidence="1">
    <location>
        <begin position="10"/>
        <end position="48"/>
    </location>
</feature>
<accession>A0A7W7T4T5</accession>
<dbReference type="EMBL" id="JACHJS010000001">
    <property type="protein sequence ID" value="MBB4966579.1"/>
    <property type="molecule type" value="Genomic_DNA"/>
</dbReference>
<evidence type="ECO:0000256" key="1">
    <source>
        <dbReference type="SAM" id="MobiDB-lite"/>
    </source>
</evidence>
<dbReference type="Proteomes" id="UP000542674">
    <property type="component" value="Unassembled WGS sequence"/>
</dbReference>
<dbReference type="AlphaFoldDB" id="A0A7W7T4T5"/>
<gene>
    <name evidence="2" type="ORF">F4559_003938</name>
</gene>
<organism evidence="2 3">
    <name type="scientific">Saccharothrix violaceirubra</name>
    <dbReference type="NCBI Taxonomy" id="413306"/>
    <lineage>
        <taxon>Bacteria</taxon>
        <taxon>Bacillati</taxon>
        <taxon>Actinomycetota</taxon>
        <taxon>Actinomycetes</taxon>
        <taxon>Pseudonocardiales</taxon>
        <taxon>Pseudonocardiaceae</taxon>
        <taxon>Saccharothrix</taxon>
    </lineage>
</organism>
<reference evidence="2 3" key="1">
    <citation type="submission" date="2020-08" db="EMBL/GenBank/DDBJ databases">
        <title>Sequencing the genomes of 1000 actinobacteria strains.</title>
        <authorList>
            <person name="Klenk H.-P."/>
        </authorList>
    </citation>
    <scope>NUCLEOTIDE SEQUENCE [LARGE SCALE GENOMIC DNA]</scope>
    <source>
        <strain evidence="2 3">DSM 45084</strain>
    </source>
</reference>
<feature type="compositionally biased region" description="Basic and acidic residues" evidence="1">
    <location>
        <begin position="32"/>
        <end position="48"/>
    </location>
</feature>
<evidence type="ECO:0000313" key="2">
    <source>
        <dbReference type="EMBL" id="MBB4966579.1"/>
    </source>
</evidence>
<protein>
    <submittedName>
        <fullName evidence="2">Uncharacterized protein</fullName>
    </submittedName>
</protein>
<dbReference type="RefSeq" id="WP_184670666.1">
    <property type="nucleotide sequence ID" value="NZ_BAABAI010000022.1"/>
</dbReference>